<dbReference type="STRING" id="710421.Mycch_1387"/>
<dbReference type="CDD" id="cd07099">
    <property type="entry name" value="ALDH_DDALDH"/>
    <property type="match status" value="1"/>
</dbReference>
<evidence type="ECO:0000256" key="3">
    <source>
        <dbReference type="PROSITE-ProRule" id="PRU10007"/>
    </source>
</evidence>
<dbReference type="EMBL" id="CP003053">
    <property type="protein sequence ID" value="AFM16189.1"/>
    <property type="molecule type" value="Genomic_DNA"/>
</dbReference>
<gene>
    <name evidence="6" type="ordered locus">Mycch_1387</name>
</gene>
<dbReference type="Proteomes" id="UP000006057">
    <property type="component" value="Chromosome"/>
</dbReference>
<dbReference type="InterPro" id="IPR016163">
    <property type="entry name" value="Ald_DH_C"/>
</dbReference>
<dbReference type="AlphaFoldDB" id="I4BFY2"/>
<name>I4BFY2_MYCCN</name>
<reference evidence="6 7" key="1">
    <citation type="submission" date="2012-06" db="EMBL/GenBank/DDBJ databases">
        <title>Complete sequence of chromosome of Mycobacterium chubuense NBB4.</title>
        <authorList>
            <consortium name="US DOE Joint Genome Institute"/>
            <person name="Lucas S."/>
            <person name="Han J."/>
            <person name="Lapidus A."/>
            <person name="Cheng J.-F."/>
            <person name="Goodwin L."/>
            <person name="Pitluck S."/>
            <person name="Peters L."/>
            <person name="Mikhailova N."/>
            <person name="Teshima H."/>
            <person name="Detter J.C."/>
            <person name="Han C."/>
            <person name="Tapia R."/>
            <person name="Land M."/>
            <person name="Hauser L."/>
            <person name="Kyrpides N."/>
            <person name="Ivanova N."/>
            <person name="Pagani I."/>
            <person name="Mattes T."/>
            <person name="Holmes A."/>
            <person name="Rutledge P."/>
            <person name="Paulsen I."/>
            <person name="Coleman N."/>
            <person name="Woyke T."/>
        </authorList>
    </citation>
    <scope>NUCLEOTIDE SEQUENCE [LARGE SCALE GENOMIC DNA]</scope>
    <source>
        <strain evidence="6 7">NBB4</strain>
    </source>
</reference>
<evidence type="ECO:0000256" key="2">
    <source>
        <dbReference type="ARBA" id="ARBA00023002"/>
    </source>
</evidence>
<protein>
    <submittedName>
        <fullName evidence="6">NAD-dependent aldehyde dehydrogenase</fullName>
    </submittedName>
</protein>
<evidence type="ECO:0000256" key="4">
    <source>
        <dbReference type="RuleBase" id="RU003345"/>
    </source>
</evidence>
<organism evidence="6 7">
    <name type="scientific">Mycolicibacterium chubuense (strain NBB4)</name>
    <name type="common">Mycobacterium chubuense</name>
    <dbReference type="NCBI Taxonomy" id="710421"/>
    <lineage>
        <taxon>Bacteria</taxon>
        <taxon>Bacillati</taxon>
        <taxon>Actinomycetota</taxon>
        <taxon>Actinomycetes</taxon>
        <taxon>Mycobacteriales</taxon>
        <taxon>Mycobacteriaceae</taxon>
        <taxon>Mycolicibacterium</taxon>
    </lineage>
</organism>
<evidence type="ECO:0000259" key="5">
    <source>
        <dbReference type="Pfam" id="PF00171"/>
    </source>
</evidence>
<dbReference type="InterPro" id="IPR029510">
    <property type="entry name" value="Ald_DH_CS_GLU"/>
</dbReference>
<feature type="active site" evidence="3">
    <location>
        <position position="240"/>
    </location>
</feature>
<dbReference type="PATRIC" id="fig|710421.3.peg.1389"/>
<evidence type="ECO:0000313" key="7">
    <source>
        <dbReference type="Proteomes" id="UP000006057"/>
    </source>
</evidence>
<dbReference type="SUPFAM" id="SSF53720">
    <property type="entry name" value="ALDH-like"/>
    <property type="match status" value="1"/>
</dbReference>
<dbReference type="Gene3D" id="3.40.605.10">
    <property type="entry name" value="Aldehyde Dehydrogenase, Chain A, domain 1"/>
    <property type="match status" value="1"/>
</dbReference>
<dbReference type="Gene3D" id="3.40.309.10">
    <property type="entry name" value="Aldehyde Dehydrogenase, Chain A, domain 2"/>
    <property type="match status" value="1"/>
</dbReference>
<sequence length="514" mass="55000">MTDLQAAPALSEITVRNPADGSVAGSVPIDSPHTVAAKARALRDAQPEWEAMGADGRKTWLLTMQDWILDNADHLADVLQSETGKPRTDAAMEPPLSADLLDYWARHAGRFLADRHPAAHSPLMKVKRLTTVYRPFPVVGLIIPWNFPLLNIALDGVAALAAGAAMLLKPSEVTPLSAVEFARGWTEIGAPPVLALTTGYAETGAAVIANSDCVHFTGSTATGRKVAVACAERLIPCTLELGGKDPAIVLADADLDRAAAGIAWGGMFNSGQVCVSIERVYVEAPVYDEFVAKLTGEVSRLRQGQDDARYRFDVGAMATPAQRDIVGRHVDDAVARGARITTGGRPTGVGTFFEPTVLADVDHSMTCMREETFGPTLPVVKVADEDEAVRLANDSPYGLSATVWTGDLDRGERVARRLEAGAVNINDALSNGFNFALPMAGWKHSGIGSRQGGAEGVLKYCRPQAITAPRLPTQKRELLWFPYSRRKSRIAAGIVRAAAGRGWRRVGRTPGNSR</sequence>
<dbReference type="PROSITE" id="PS00687">
    <property type="entry name" value="ALDEHYDE_DEHYDR_GLU"/>
    <property type="match status" value="1"/>
</dbReference>
<feature type="domain" description="Aldehyde dehydrogenase" evidence="5">
    <location>
        <begin position="11"/>
        <end position="465"/>
    </location>
</feature>
<dbReference type="KEGG" id="mcb:Mycch_1387"/>
<dbReference type="GO" id="GO:0016620">
    <property type="term" value="F:oxidoreductase activity, acting on the aldehyde or oxo group of donors, NAD or NADP as acceptor"/>
    <property type="evidence" value="ECO:0007669"/>
    <property type="project" value="InterPro"/>
</dbReference>
<dbReference type="HOGENOM" id="CLU_005391_5_1_11"/>
<keyword evidence="2 4" id="KW-0560">Oxidoreductase</keyword>
<evidence type="ECO:0000313" key="6">
    <source>
        <dbReference type="EMBL" id="AFM16189.1"/>
    </source>
</evidence>
<evidence type="ECO:0000256" key="1">
    <source>
        <dbReference type="ARBA" id="ARBA00009986"/>
    </source>
</evidence>
<keyword evidence="7" id="KW-1185">Reference proteome</keyword>
<dbReference type="RefSeq" id="WP_014814672.1">
    <property type="nucleotide sequence ID" value="NC_018027.1"/>
</dbReference>
<dbReference type="Pfam" id="PF00171">
    <property type="entry name" value="Aldedh"/>
    <property type="match status" value="1"/>
</dbReference>
<dbReference type="InterPro" id="IPR015590">
    <property type="entry name" value="Aldehyde_DH_dom"/>
</dbReference>
<dbReference type="OrthoDB" id="6882680at2"/>
<dbReference type="InterPro" id="IPR016161">
    <property type="entry name" value="Ald_DH/histidinol_DH"/>
</dbReference>
<dbReference type="FunFam" id="3.40.309.10:FF:000009">
    <property type="entry name" value="Aldehyde dehydrogenase A"/>
    <property type="match status" value="1"/>
</dbReference>
<dbReference type="PANTHER" id="PTHR11699">
    <property type="entry name" value="ALDEHYDE DEHYDROGENASE-RELATED"/>
    <property type="match status" value="1"/>
</dbReference>
<proteinExistence type="inferred from homology"/>
<dbReference type="InterPro" id="IPR016162">
    <property type="entry name" value="Ald_DH_N"/>
</dbReference>
<comment type="similarity">
    <text evidence="1 4">Belongs to the aldehyde dehydrogenase family.</text>
</comment>
<accession>I4BFY2</accession>
<dbReference type="eggNOG" id="COG1012">
    <property type="taxonomic scope" value="Bacteria"/>
</dbReference>